<dbReference type="EMBL" id="QCYH01000002">
    <property type="protein sequence ID" value="PVA11358.1"/>
    <property type="molecule type" value="Genomic_DNA"/>
</dbReference>
<name>A0A2T7GAE4_9RHOB</name>
<dbReference type="InterPro" id="IPR036779">
    <property type="entry name" value="LysM_dom_sf"/>
</dbReference>
<feature type="domain" description="LysM" evidence="1">
    <location>
        <begin position="133"/>
        <end position="182"/>
    </location>
</feature>
<reference evidence="2 3" key="1">
    <citation type="submission" date="2018-04" db="EMBL/GenBank/DDBJ databases">
        <title>Pelagivirga bohaiensis gen. nov., sp. nov., a bacterium isolated from the Bohai Sea.</title>
        <authorList>
            <person name="Ji X."/>
        </authorList>
    </citation>
    <scope>NUCLEOTIDE SEQUENCE [LARGE SCALE GENOMIC DNA]</scope>
    <source>
        <strain evidence="2 3">BH-SD19</strain>
    </source>
</reference>
<dbReference type="Pfam" id="PF01476">
    <property type="entry name" value="LysM"/>
    <property type="match status" value="1"/>
</dbReference>
<evidence type="ECO:0000313" key="3">
    <source>
        <dbReference type="Proteomes" id="UP000244446"/>
    </source>
</evidence>
<comment type="caution">
    <text evidence="2">The sequence shown here is derived from an EMBL/GenBank/DDBJ whole genome shotgun (WGS) entry which is preliminary data.</text>
</comment>
<accession>A0A2T7GAE4</accession>
<dbReference type="PANTHER" id="PTHR34700">
    <property type="entry name" value="POTASSIUM BINDING PROTEIN KBP"/>
    <property type="match status" value="1"/>
</dbReference>
<dbReference type="SMART" id="SM00257">
    <property type="entry name" value="LysM"/>
    <property type="match status" value="1"/>
</dbReference>
<gene>
    <name evidence="2" type="ORF">DC366_04140</name>
</gene>
<dbReference type="CDD" id="cd00118">
    <property type="entry name" value="LysM"/>
    <property type="match status" value="1"/>
</dbReference>
<evidence type="ECO:0000313" key="2">
    <source>
        <dbReference type="EMBL" id="PVA11358.1"/>
    </source>
</evidence>
<evidence type="ECO:0000259" key="1">
    <source>
        <dbReference type="PROSITE" id="PS51782"/>
    </source>
</evidence>
<dbReference type="PANTHER" id="PTHR34700:SF4">
    <property type="entry name" value="PHAGE-LIKE ELEMENT PBSX PROTEIN XKDP"/>
    <property type="match status" value="1"/>
</dbReference>
<keyword evidence="3" id="KW-1185">Reference proteome</keyword>
<proteinExistence type="predicted"/>
<protein>
    <recommendedName>
        <fullName evidence="1">LysM domain-containing protein</fullName>
    </recommendedName>
</protein>
<dbReference type="PROSITE" id="PS51782">
    <property type="entry name" value="LYSM"/>
    <property type="match status" value="1"/>
</dbReference>
<dbReference type="InterPro" id="IPR052196">
    <property type="entry name" value="Bact_Kbp"/>
</dbReference>
<dbReference type="InterPro" id="IPR018392">
    <property type="entry name" value="LysM"/>
</dbReference>
<dbReference type="AlphaFoldDB" id="A0A2T7GAE4"/>
<dbReference type="Proteomes" id="UP000244446">
    <property type="component" value="Unassembled WGS sequence"/>
</dbReference>
<sequence length="184" mass="20189">MADAEGARVLQLPDAADTPRATRNVALDTISYSQDGDVQLAGRAPGTGQVRIYLDNRAITTSHIAQDGTWRSDLPQVDTGIYTLRIDQLDDSGEVQSRVETPFKREDRALLADLQDAPRARAETPPDAAPAIRAVTVQPGNTLWAISRETYGEGILYVRVFEANSDRIRNPDLIYPGQVFTLPD</sequence>
<dbReference type="OrthoDB" id="370541at2"/>
<dbReference type="Gene3D" id="3.10.350.10">
    <property type="entry name" value="LysM domain"/>
    <property type="match status" value="1"/>
</dbReference>
<organism evidence="2 3">
    <name type="scientific">Pelagivirga sediminicola</name>
    <dbReference type="NCBI Taxonomy" id="2170575"/>
    <lineage>
        <taxon>Bacteria</taxon>
        <taxon>Pseudomonadati</taxon>
        <taxon>Pseudomonadota</taxon>
        <taxon>Alphaproteobacteria</taxon>
        <taxon>Rhodobacterales</taxon>
        <taxon>Paracoccaceae</taxon>
        <taxon>Pelagivirga</taxon>
    </lineage>
</organism>